<dbReference type="EMBL" id="BAAAZX010000017">
    <property type="protein sequence ID" value="GAA4009235.1"/>
    <property type="molecule type" value="Genomic_DNA"/>
</dbReference>
<keyword evidence="1" id="KW-0808">Transferase</keyword>
<dbReference type="InterPro" id="IPR003673">
    <property type="entry name" value="CoA-Trfase_fam_III"/>
</dbReference>
<dbReference type="Gene3D" id="3.40.50.10540">
    <property type="entry name" value="Crotonobetainyl-coa:carnitine coa-transferase, domain 1"/>
    <property type="match status" value="1"/>
</dbReference>
<dbReference type="PANTHER" id="PTHR48228">
    <property type="entry name" value="SUCCINYL-COA--D-CITRAMALATE COA-TRANSFERASE"/>
    <property type="match status" value="1"/>
</dbReference>
<protein>
    <submittedName>
        <fullName evidence="1">CoA transferase</fullName>
    </submittedName>
</protein>
<dbReference type="Pfam" id="PF02515">
    <property type="entry name" value="CoA_transf_3"/>
    <property type="match status" value="1"/>
</dbReference>
<dbReference type="PANTHER" id="PTHR48228:SF5">
    <property type="entry name" value="ALPHA-METHYLACYL-COA RACEMASE"/>
    <property type="match status" value="1"/>
</dbReference>
<reference evidence="2" key="1">
    <citation type="journal article" date="2019" name="Int. J. Syst. Evol. Microbiol.">
        <title>The Global Catalogue of Microorganisms (GCM) 10K type strain sequencing project: providing services to taxonomists for standard genome sequencing and annotation.</title>
        <authorList>
            <consortium name="The Broad Institute Genomics Platform"/>
            <consortium name="The Broad Institute Genome Sequencing Center for Infectious Disease"/>
            <person name="Wu L."/>
            <person name="Ma J."/>
        </authorList>
    </citation>
    <scope>NUCLEOTIDE SEQUENCE [LARGE SCALE GENOMIC DNA]</scope>
    <source>
        <strain evidence="2">JCM 16924</strain>
    </source>
</reference>
<accession>A0ABP7SBE4</accession>
<sequence>MTGDPAETVRRWLRALGDLAPPPVVAGCPYLDWAASGGMALTGETAGPPVLSPAPMMSLLGAVGGALSWLGADIDPALLLGSRAGAMDLTRRGRTSAGGASRLLPAADGWLAVTLSRPDDIDLVPAILGRADVCDPWQDLATAVRGAPAREFTARIRMVGVPAAVLPTGTPVADAPWQVTAIAAPHTTDRPLVVDLSSLWAGPLCAHLLGRAGARVVKVESTRRPDGARAGNRRFYDWLHAGQESVAVDFTTAAGRAELAELVDAADVVIEASRPRALAQLGLDPERLDHRPGKVWVGITGYGRARPDRVAFGDDAAVAGGLVARSAGGPVFCADAIADPLTGLVAALGALASLAGGGGQLIDLSMRDVAAAFAGARSTCPGPHPVRTQPAGPVVQCRRLARSQAVLPPCAPTPEGTAATSGRDTGRVLAELRDRRRAFRLRARSDPR</sequence>
<gene>
    <name evidence="1" type="ORF">GCM10022232_57490</name>
</gene>
<name>A0ABP7SBE4_9ACTN</name>
<evidence type="ECO:0000313" key="2">
    <source>
        <dbReference type="Proteomes" id="UP001500456"/>
    </source>
</evidence>
<proteinExistence type="predicted"/>
<evidence type="ECO:0000313" key="1">
    <source>
        <dbReference type="EMBL" id="GAA4009235.1"/>
    </source>
</evidence>
<dbReference type="RefSeq" id="WP_345567161.1">
    <property type="nucleotide sequence ID" value="NZ_BAAAZX010000017.1"/>
</dbReference>
<dbReference type="GO" id="GO:0016740">
    <property type="term" value="F:transferase activity"/>
    <property type="evidence" value="ECO:0007669"/>
    <property type="project" value="UniProtKB-KW"/>
</dbReference>
<comment type="caution">
    <text evidence="1">The sequence shown here is derived from an EMBL/GenBank/DDBJ whole genome shotgun (WGS) entry which is preliminary data.</text>
</comment>
<organism evidence="1 2">
    <name type="scientific">Streptomyces plumbiresistens</name>
    <dbReference type="NCBI Taxonomy" id="511811"/>
    <lineage>
        <taxon>Bacteria</taxon>
        <taxon>Bacillati</taxon>
        <taxon>Actinomycetota</taxon>
        <taxon>Actinomycetes</taxon>
        <taxon>Kitasatosporales</taxon>
        <taxon>Streptomycetaceae</taxon>
        <taxon>Streptomyces</taxon>
    </lineage>
</organism>
<dbReference type="InterPro" id="IPR023606">
    <property type="entry name" value="CoA-Trfase_III_dom_1_sf"/>
</dbReference>
<keyword evidence="2" id="KW-1185">Reference proteome</keyword>
<dbReference type="InterPro" id="IPR050509">
    <property type="entry name" value="CoA-transferase_III"/>
</dbReference>
<dbReference type="SUPFAM" id="SSF89796">
    <property type="entry name" value="CoA-transferase family III (CaiB/BaiF)"/>
    <property type="match status" value="2"/>
</dbReference>
<dbReference type="Proteomes" id="UP001500456">
    <property type="component" value="Unassembled WGS sequence"/>
</dbReference>